<evidence type="ECO:0000259" key="3">
    <source>
        <dbReference type="PROSITE" id="PS50043"/>
    </source>
</evidence>
<dbReference type="InterPro" id="IPR011006">
    <property type="entry name" value="CheY-like_superfamily"/>
</dbReference>
<dbReference type="PANTHER" id="PTHR43214">
    <property type="entry name" value="TWO-COMPONENT RESPONSE REGULATOR"/>
    <property type="match status" value="1"/>
</dbReference>
<dbReference type="GO" id="GO:0003677">
    <property type="term" value="F:DNA binding"/>
    <property type="evidence" value="ECO:0007669"/>
    <property type="project" value="UniProtKB-KW"/>
</dbReference>
<dbReference type="Gene3D" id="1.10.10.10">
    <property type="entry name" value="Winged helix-like DNA-binding domain superfamily/Winged helix DNA-binding domain"/>
    <property type="match status" value="1"/>
</dbReference>
<dbReference type="InterPro" id="IPR001789">
    <property type="entry name" value="Sig_transdc_resp-reg_receiver"/>
</dbReference>
<dbReference type="RefSeq" id="WP_153466780.1">
    <property type="nucleotide sequence ID" value="NZ_WBOF01000002.1"/>
</dbReference>
<dbReference type="SMART" id="SM00421">
    <property type="entry name" value="HTH_LUXR"/>
    <property type="match status" value="1"/>
</dbReference>
<dbReference type="SUPFAM" id="SSF46894">
    <property type="entry name" value="C-terminal effector domain of the bipartite response regulators"/>
    <property type="match status" value="1"/>
</dbReference>
<keyword evidence="1" id="KW-0238">DNA-binding</keyword>
<dbReference type="PANTHER" id="PTHR43214:SF42">
    <property type="entry name" value="TRANSCRIPTIONAL REGULATORY PROTEIN DESR"/>
    <property type="match status" value="1"/>
</dbReference>
<dbReference type="InterPro" id="IPR039420">
    <property type="entry name" value="WalR-like"/>
</dbReference>
<dbReference type="PROSITE" id="PS50110">
    <property type="entry name" value="RESPONSE_REGULATORY"/>
    <property type="match status" value="1"/>
</dbReference>
<feature type="modified residue" description="4-aspartylphosphate" evidence="2">
    <location>
        <position position="55"/>
    </location>
</feature>
<accession>A0A6N7KZM7</accession>
<sequence length="202" mass="20852">MTIHIAVADNEAFIRDSLSVLLSAHEDLEVVATAADGTGAVAAVLAGGVDVAVLDLDMPVMNGLAAAEAIRDSPAACAIVVLTSHGRPGHLQRALSLGVRGFVTKDTPAARLAEIVRTVHGGGRYVDPEIATDALTLGGNPLSAREREVLGLAGDGLSTARIAARTHLAEGTVRNYMSSVLAKLGVDNKLAAYQRAKETGWL</sequence>
<name>A0A6N7KZM7_9ACTN</name>
<keyword evidence="2" id="KW-0597">Phosphoprotein</keyword>
<protein>
    <submittedName>
        <fullName evidence="5">Response regulator transcription factor</fullName>
    </submittedName>
</protein>
<dbReference type="SUPFAM" id="SSF52172">
    <property type="entry name" value="CheY-like"/>
    <property type="match status" value="1"/>
</dbReference>
<dbReference type="OrthoDB" id="9808843at2"/>
<evidence type="ECO:0000313" key="6">
    <source>
        <dbReference type="Proteomes" id="UP000450000"/>
    </source>
</evidence>
<dbReference type="InterPro" id="IPR036388">
    <property type="entry name" value="WH-like_DNA-bd_sf"/>
</dbReference>
<dbReference type="EMBL" id="WBOF01000002">
    <property type="protein sequence ID" value="MQS16019.1"/>
    <property type="molecule type" value="Genomic_DNA"/>
</dbReference>
<dbReference type="AlphaFoldDB" id="A0A6N7KZM7"/>
<gene>
    <name evidence="5" type="ORF">F7Q99_28175</name>
</gene>
<dbReference type="PRINTS" id="PR00038">
    <property type="entry name" value="HTHLUXR"/>
</dbReference>
<proteinExistence type="predicted"/>
<evidence type="ECO:0000259" key="4">
    <source>
        <dbReference type="PROSITE" id="PS50110"/>
    </source>
</evidence>
<reference evidence="5 6" key="1">
    <citation type="submission" date="2019-09" db="EMBL/GenBank/DDBJ databases">
        <title>Genome Sequences of Streptomyces kaniharaensis ATCC 21070.</title>
        <authorList>
            <person name="Zhu W."/>
            <person name="De Crecy-Lagard V."/>
            <person name="Richards N.G."/>
        </authorList>
    </citation>
    <scope>NUCLEOTIDE SEQUENCE [LARGE SCALE GENOMIC DNA]</scope>
    <source>
        <strain evidence="5 6">SF-557</strain>
    </source>
</reference>
<dbReference type="PROSITE" id="PS50043">
    <property type="entry name" value="HTH_LUXR_2"/>
    <property type="match status" value="1"/>
</dbReference>
<dbReference type="Gene3D" id="3.40.50.2300">
    <property type="match status" value="1"/>
</dbReference>
<dbReference type="Proteomes" id="UP000450000">
    <property type="component" value="Unassembled WGS sequence"/>
</dbReference>
<keyword evidence="6" id="KW-1185">Reference proteome</keyword>
<evidence type="ECO:0000256" key="1">
    <source>
        <dbReference type="ARBA" id="ARBA00023125"/>
    </source>
</evidence>
<evidence type="ECO:0000256" key="2">
    <source>
        <dbReference type="PROSITE-ProRule" id="PRU00169"/>
    </source>
</evidence>
<dbReference type="SMART" id="SM00448">
    <property type="entry name" value="REC"/>
    <property type="match status" value="1"/>
</dbReference>
<dbReference type="InterPro" id="IPR016032">
    <property type="entry name" value="Sig_transdc_resp-reg_C-effctor"/>
</dbReference>
<dbReference type="GO" id="GO:0000160">
    <property type="term" value="P:phosphorelay signal transduction system"/>
    <property type="evidence" value="ECO:0007669"/>
    <property type="project" value="InterPro"/>
</dbReference>
<dbReference type="Pfam" id="PF00196">
    <property type="entry name" value="GerE"/>
    <property type="match status" value="1"/>
</dbReference>
<dbReference type="Pfam" id="PF00072">
    <property type="entry name" value="Response_reg"/>
    <property type="match status" value="1"/>
</dbReference>
<feature type="domain" description="HTH luxR-type" evidence="3">
    <location>
        <begin position="135"/>
        <end position="200"/>
    </location>
</feature>
<dbReference type="PROSITE" id="PS00622">
    <property type="entry name" value="HTH_LUXR_1"/>
    <property type="match status" value="1"/>
</dbReference>
<organism evidence="5 6">
    <name type="scientific">Streptomyces kaniharaensis</name>
    <dbReference type="NCBI Taxonomy" id="212423"/>
    <lineage>
        <taxon>Bacteria</taxon>
        <taxon>Bacillati</taxon>
        <taxon>Actinomycetota</taxon>
        <taxon>Actinomycetes</taxon>
        <taxon>Kitasatosporales</taxon>
        <taxon>Streptomycetaceae</taxon>
        <taxon>Streptomyces</taxon>
    </lineage>
</organism>
<dbReference type="InterPro" id="IPR000792">
    <property type="entry name" value="Tscrpt_reg_LuxR_C"/>
</dbReference>
<dbReference type="GO" id="GO:0006355">
    <property type="term" value="P:regulation of DNA-templated transcription"/>
    <property type="evidence" value="ECO:0007669"/>
    <property type="project" value="InterPro"/>
</dbReference>
<feature type="domain" description="Response regulatory" evidence="4">
    <location>
        <begin position="4"/>
        <end position="120"/>
    </location>
</feature>
<comment type="caution">
    <text evidence="5">The sequence shown here is derived from an EMBL/GenBank/DDBJ whole genome shotgun (WGS) entry which is preliminary data.</text>
</comment>
<dbReference type="CDD" id="cd06170">
    <property type="entry name" value="LuxR_C_like"/>
    <property type="match status" value="1"/>
</dbReference>
<evidence type="ECO:0000313" key="5">
    <source>
        <dbReference type="EMBL" id="MQS16019.1"/>
    </source>
</evidence>